<dbReference type="EMBL" id="OMOF01000327">
    <property type="protein sequence ID" value="SPF47576.1"/>
    <property type="molecule type" value="Genomic_DNA"/>
</dbReference>
<dbReference type="AlphaFoldDB" id="A0A2U3L6R3"/>
<evidence type="ECO:0000313" key="2">
    <source>
        <dbReference type="EMBL" id="SPF47576.1"/>
    </source>
</evidence>
<sequence>MLLIDYLGAADIDYVRSVTRKVFTAAVARVFEPGVKFDWMLVLNGPGGIGKSTLINKLAGQWFSDSLQLSDTHDKTGAEKLQGFWIMEIGELSGMKRTEQDALKQFLSSQNDIYRASFGRRATPHLRQCIFIGTTNSERGYLRDTTGNRRFWPVKVDASDKKPWSITDEDISQTWAEAKVRYHAGETLQLPEELEKYAEQMQNEAMEVDDREGVIEAYLNKLLPNDWESKNEYARRDYLSSYYDNDSIFPKGNNPRTTVSAQEIWCEAFGKDKGNIRRTDSLEICVMLRRIKGWESKGKLQTTPLYGRQKIFEKVNSERTEPIIYKL</sequence>
<evidence type="ECO:0000313" key="3">
    <source>
        <dbReference type="Proteomes" id="UP000238916"/>
    </source>
</evidence>
<protein>
    <submittedName>
        <fullName evidence="2">Virulence-associated protein E</fullName>
    </submittedName>
</protein>
<dbReference type="SUPFAM" id="SSF52540">
    <property type="entry name" value="P-loop containing nucleoside triphosphate hydrolases"/>
    <property type="match status" value="1"/>
</dbReference>
<feature type="domain" description="Virulence-associated protein E-like" evidence="1">
    <location>
        <begin position="2"/>
        <end position="206"/>
    </location>
</feature>
<dbReference type="Proteomes" id="UP000238916">
    <property type="component" value="Unassembled WGS sequence"/>
</dbReference>
<dbReference type="PANTHER" id="PTHR34985">
    <property type="entry name" value="SLR0554 PROTEIN"/>
    <property type="match status" value="1"/>
</dbReference>
<evidence type="ECO:0000259" key="1">
    <source>
        <dbReference type="Pfam" id="PF05272"/>
    </source>
</evidence>
<proteinExistence type="predicted"/>
<dbReference type="InterPro" id="IPR027417">
    <property type="entry name" value="P-loop_NTPase"/>
</dbReference>
<dbReference type="Gene3D" id="3.40.50.300">
    <property type="entry name" value="P-loop containing nucleotide triphosphate hydrolases"/>
    <property type="match status" value="1"/>
</dbReference>
<organism evidence="2 3">
    <name type="scientific">Candidatus Desulfosporosinus infrequens</name>
    <dbReference type="NCBI Taxonomy" id="2043169"/>
    <lineage>
        <taxon>Bacteria</taxon>
        <taxon>Bacillati</taxon>
        <taxon>Bacillota</taxon>
        <taxon>Clostridia</taxon>
        <taxon>Eubacteriales</taxon>
        <taxon>Desulfitobacteriaceae</taxon>
        <taxon>Desulfosporosinus</taxon>
    </lineage>
</organism>
<dbReference type="InterPro" id="IPR007936">
    <property type="entry name" value="VapE-like_dom"/>
</dbReference>
<dbReference type="Pfam" id="PF05272">
    <property type="entry name" value="VapE-like_dom"/>
    <property type="match status" value="1"/>
</dbReference>
<gene>
    <name evidence="2" type="ORF">SBF1_3930003</name>
</gene>
<dbReference type="PANTHER" id="PTHR34985:SF1">
    <property type="entry name" value="SLR0554 PROTEIN"/>
    <property type="match status" value="1"/>
</dbReference>
<accession>A0A2U3L6R3</accession>
<reference evidence="3" key="1">
    <citation type="submission" date="2018-02" db="EMBL/GenBank/DDBJ databases">
        <authorList>
            <person name="Hausmann B."/>
        </authorList>
    </citation>
    <scope>NUCLEOTIDE SEQUENCE [LARGE SCALE GENOMIC DNA]</scope>
    <source>
        <strain evidence="3">Peat soil MAG SbF1</strain>
    </source>
</reference>
<name>A0A2U3L6R3_9FIRM</name>
<dbReference type="CDD" id="cd00882">
    <property type="entry name" value="Ras_like_GTPase"/>
    <property type="match status" value="1"/>
</dbReference>
<dbReference type="OrthoDB" id="9763644at2"/>